<dbReference type="OMA" id="CFIKEES"/>
<protein>
    <submittedName>
        <fullName evidence="3">Uncharacterized protein</fullName>
    </submittedName>
</protein>
<keyword evidence="4" id="KW-1185">Reference proteome</keyword>
<name>A0A8W8KCX9_MAGGI</name>
<accession>A0A8W8KCX9</accession>
<evidence type="ECO:0000313" key="3">
    <source>
        <dbReference type="EnsemblMetazoa" id="G23083.3:cds"/>
    </source>
</evidence>
<feature type="chain" id="PRO_5036445229" evidence="2">
    <location>
        <begin position="28"/>
        <end position="316"/>
    </location>
</feature>
<feature type="signal peptide" evidence="2">
    <location>
        <begin position="1"/>
        <end position="27"/>
    </location>
</feature>
<reference evidence="3" key="1">
    <citation type="submission" date="2022-08" db="UniProtKB">
        <authorList>
            <consortium name="EnsemblMetazoa"/>
        </authorList>
    </citation>
    <scope>IDENTIFICATION</scope>
    <source>
        <strain evidence="3">05x7-T-G4-1.051#20</strain>
    </source>
</reference>
<dbReference type="AlphaFoldDB" id="A0A8W8KCX9"/>
<proteinExistence type="predicted"/>
<dbReference type="SUPFAM" id="SSF57302">
    <property type="entry name" value="Snake toxin-like"/>
    <property type="match status" value="1"/>
</dbReference>
<dbReference type="EnsemblMetazoa" id="G23083.3">
    <property type="protein sequence ID" value="G23083.3:cds"/>
    <property type="gene ID" value="G23083"/>
</dbReference>
<evidence type="ECO:0000313" key="4">
    <source>
        <dbReference type="Proteomes" id="UP000005408"/>
    </source>
</evidence>
<keyword evidence="2" id="KW-0732">Signal</keyword>
<evidence type="ECO:0000256" key="2">
    <source>
        <dbReference type="SAM" id="SignalP"/>
    </source>
</evidence>
<feature type="region of interest" description="Disordered" evidence="1">
    <location>
        <begin position="221"/>
        <end position="253"/>
    </location>
</feature>
<dbReference type="InterPro" id="IPR045860">
    <property type="entry name" value="Snake_toxin-like_sf"/>
</dbReference>
<organism evidence="3 4">
    <name type="scientific">Magallana gigas</name>
    <name type="common">Pacific oyster</name>
    <name type="synonym">Crassostrea gigas</name>
    <dbReference type="NCBI Taxonomy" id="29159"/>
    <lineage>
        <taxon>Eukaryota</taxon>
        <taxon>Metazoa</taxon>
        <taxon>Spiralia</taxon>
        <taxon>Lophotrochozoa</taxon>
        <taxon>Mollusca</taxon>
        <taxon>Bivalvia</taxon>
        <taxon>Autobranchia</taxon>
        <taxon>Pteriomorphia</taxon>
        <taxon>Ostreida</taxon>
        <taxon>Ostreoidea</taxon>
        <taxon>Ostreidae</taxon>
        <taxon>Magallana</taxon>
    </lineage>
</organism>
<dbReference type="OrthoDB" id="6130451at2759"/>
<dbReference type="Proteomes" id="UP000005408">
    <property type="component" value="Unassembled WGS sequence"/>
</dbReference>
<feature type="compositionally biased region" description="Polar residues" evidence="1">
    <location>
        <begin position="221"/>
        <end position="247"/>
    </location>
</feature>
<evidence type="ECO:0000256" key="1">
    <source>
        <dbReference type="SAM" id="MobiDB-lite"/>
    </source>
</evidence>
<sequence length="316" mass="35237">MRRFRISQNKYELLSILLVFHCFSVDQVSPLMCLSCHQSIQPRHCHSISYCADDEVCFVERVESNYGVRYNTGCLQRLVCEEQNKILHIHSNSDGNLAPPTCTECCHTDLCNAQGCGQPGYPRFQERGPVCLACSQLFDNQECREIAHCRNSELCFIKEESEFGDKVYSSGCMPFQQCISIVSNTHAVMDLSNMHHYTYSTTTNLMTSASSTKLLTSAYTNLPTSASPTKSQTPTPGHTTNIPTSVHSTALPTSSSTLSTTAALMGIPVVGRRQERQKRYTSCEHCCRGDLCNNACVHHSKITPTPHFFTGSPRRQ</sequence>